<accession>A0A5B8MNP7</accession>
<dbReference type="PANTHER" id="PTHR13373:SF21">
    <property type="entry name" value="NUCLEAR PORE COMPLEX PROTEIN NUP85"/>
    <property type="match status" value="1"/>
</dbReference>
<evidence type="ECO:0000256" key="5">
    <source>
        <dbReference type="ARBA" id="ARBA00022927"/>
    </source>
</evidence>
<evidence type="ECO:0000313" key="12">
    <source>
        <dbReference type="Proteomes" id="UP000316726"/>
    </source>
</evidence>
<keyword evidence="4 9" id="KW-0509">mRNA transport</keyword>
<dbReference type="GO" id="GO:0031965">
    <property type="term" value="C:nuclear membrane"/>
    <property type="evidence" value="ECO:0007669"/>
    <property type="project" value="UniProtKB-UniRule"/>
</dbReference>
<evidence type="ECO:0000256" key="6">
    <source>
        <dbReference type="ARBA" id="ARBA00023010"/>
    </source>
</evidence>
<dbReference type="Proteomes" id="UP000316726">
    <property type="component" value="Chromosome 6"/>
</dbReference>
<comment type="subunit">
    <text evidence="9">Component of the nuclear pore complex (NPC).</text>
</comment>
<evidence type="ECO:0000256" key="7">
    <source>
        <dbReference type="ARBA" id="ARBA00023132"/>
    </source>
</evidence>
<comment type="similarity">
    <text evidence="2 9">Belongs to the nucleoporin Nup85 family.</text>
</comment>
<name>A0A5B8MNP7_9CHLO</name>
<comment type="subcellular location">
    <subcellularLocation>
        <location evidence="1 9">Nucleus</location>
        <location evidence="1 9">Nuclear pore complex</location>
    </subcellularLocation>
</comment>
<evidence type="ECO:0000256" key="4">
    <source>
        <dbReference type="ARBA" id="ARBA00022816"/>
    </source>
</evidence>
<dbReference type="AlphaFoldDB" id="A0A5B8MNP7"/>
<dbReference type="EMBL" id="HBHL01009360">
    <property type="protein sequence ID" value="CAD9717377.1"/>
    <property type="molecule type" value="Transcribed_RNA"/>
</dbReference>
<dbReference type="GO" id="GO:0045893">
    <property type="term" value="P:positive regulation of DNA-templated transcription"/>
    <property type="evidence" value="ECO:0007669"/>
    <property type="project" value="TreeGrafter"/>
</dbReference>
<dbReference type="InterPro" id="IPR011502">
    <property type="entry name" value="Nucleoporin_Nup85"/>
</dbReference>
<protein>
    <recommendedName>
        <fullName evidence="9">Nuclear pore complex protein Nup85</fullName>
    </recommendedName>
</protein>
<keyword evidence="5 9" id="KW-0653">Protein transport</keyword>
<evidence type="ECO:0000256" key="3">
    <source>
        <dbReference type="ARBA" id="ARBA00022448"/>
    </source>
</evidence>
<evidence type="ECO:0000256" key="1">
    <source>
        <dbReference type="ARBA" id="ARBA00004567"/>
    </source>
</evidence>
<keyword evidence="9" id="KW-0472">Membrane</keyword>
<proteinExistence type="inferred from homology"/>
<evidence type="ECO:0000256" key="9">
    <source>
        <dbReference type="RuleBase" id="RU365073"/>
    </source>
</evidence>
<dbReference type="EMBL" id="CP031039">
    <property type="protein sequence ID" value="QDZ21931.1"/>
    <property type="molecule type" value="Genomic_DNA"/>
</dbReference>
<keyword evidence="12" id="KW-1185">Reference proteome</keyword>
<sequence>MEEEGCLTKVTCGANRRLHISWGAGNELHLCDIAPTGVPASSRRKDEGSNLTVVKWGWQSGSERRVCYDCLEPWIEIQKQRTNGLAGEGNWWASVLEYSERVSQVLGRQDDLRVPREVPANEEDMWIAVRRIVWELLEIFYVRPSASLSAQIQDFLGWLQRNSQVVIGLDRKHASDVIPLETMLRGIYECELPEEEEQYWASVELLVLLGFNEAAIDLLGIHSAWTRWQNRDTAVRAQFEILESLITILQKMPRLAGSNSASLGVKVFNNVSDYNLYKSKWSLACRQLLQNEVLWQECSESSARTAKGAKTVLNGLLGQETALRDGTRAWSELLCAQLLHRYPTIESLSELSSLTEYCMERCSKDSEVIVDILLAILNDNVQEVISLSSQTLGPWFMAHAPELILARPGQRELREVLTPIQGRQGNQFEFFVLDFAEALMTNPSMWQTVCEYLAWCPTCGETALQTFLSHLPLTIQDDKAALLAMQIANKHGLPAVAAQISRSVGLHSWSKGQRARALFWLRGHDDVLKVLEATGRQEQEISPGQWEDEEECWKLLELLEDMPDSKKHAVRLKLARSMAEHFLH</sequence>
<dbReference type="Pfam" id="PF07575">
    <property type="entry name" value="Nucleopor_Nup85"/>
    <property type="match status" value="1"/>
</dbReference>
<evidence type="ECO:0000256" key="8">
    <source>
        <dbReference type="ARBA" id="ARBA00023242"/>
    </source>
</evidence>
<dbReference type="GO" id="GO:0031080">
    <property type="term" value="C:nuclear pore outer ring"/>
    <property type="evidence" value="ECO:0007669"/>
    <property type="project" value="TreeGrafter"/>
</dbReference>
<keyword evidence="8 9" id="KW-0539">Nucleus</keyword>
<keyword evidence="7 9" id="KW-0906">Nuclear pore complex</keyword>
<dbReference type="PANTHER" id="PTHR13373">
    <property type="entry name" value="FROUNT PROTEIN-RELATED"/>
    <property type="match status" value="1"/>
</dbReference>
<dbReference type="GO" id="GO:0006606">
    <property type="term" value="P:protein import into nucleus"/>
    <property type="evidence" value="ECO:0007669"/>
    <property type="project" value="TreeGrafter"/>
</dbReference>
<organism evidence="11 12">
    <name type="scientific">Chloropicon primus</name>
    <dbReference type="NCBI Taxonomy" id="1764295"/>
    <lineage>
        <taxon>Eukaryota</taxon>
        <taxon>Viridiplantae</taxon>
        <taxon>Chlorophyta</taxon>
        <taxon>Chloropicophyceae</taxon>
        <taxon>Chloropicales</taxon>
        <taxon>Chloropicaceae</taxon>
        <taxon>Chloropicon</taxon>
    </lineage>
</organism>
<evidence type="ECO:0000313" key="10">
    <source>
        <dbReference type="EMBL" id="CAD9717377.1"/>
    </source>
</evidence>
<keyword evidence="3 9" id="KW-0813">Transport</keyword>
<dbReference type="OrthoDB" id="17644at2759"/>
<evidence type="ECO:0000313" key="11">
    <source>
        <dbReference type="EMBL" id="QDZ21931.1"/>
    </source>
</evidence>
<reference evidence="11 12" key="1">
    <citation type="submission" date="2018-07" db="EMBL/GenBank/DDBJ databases">
        <title>The complete nuclear genome of the prasinophyte Chloropicon primus (CCMP1205).</title>
        <authorList>
            <person name="Pombert J.-F."/>
            <person name="Otis C."/>
            <person name="Turmel M."/>
            <person name="Lemieux C."/>
        </authorList>
    </citation>
    <scope>NUCLEOTIDE SEQUENCE [LARGE SCALE GENOMIC DNA]</scope>
    <source>
        <strain evidence="11 12">CCMP1205</strain>
    </source>
</reference>
<dbReference type="GO" id="GO:0006406">
    <property type="term" value="P:mRNA export from nucleus"/>
    <property type="evidence" value="ECO:0007669"/>
    <property type="project" value="TreeGrafter"/>
</dbReference>
<comment type="function">
    <text evidence="9">Functions as a component of the nuclear pore complex (NPC).</text>
</comment>
<dbReference type="STRING" id="1764295.A0A5B8MNP7"/>
<gene>
    <name evidence="11" type="ORF">A3770_06p44490</name>
    <name evidence="10" type="ORF">CPRI1469_LOCUS6237</name>
</gene>
<keyword evidence="6 9" id="KW-0811">Translocation</keyword>
<evidence type="ECO:0000256" key="2">
    <source>
        <dbReference type="ARBA" id="ARBA00005573"/>
    </source>
</evidence>
<reference evidence="10" key="2">
    <citation type="submission" date="2021-01" db="EMBL/GenBank/DDBJ databases">
        <authorList>
            <person name="Corre E."/>
            <person name="Pelletier E."/>
            <person name="Niang G."/>
            <person name="Scheremetjew M."/>
            <person name="Finn R."/>
            <person name="Kale V."/>
            <person name="Holt S."/>
            <person name="Cochrane G."/>
            <person name="Meng A."/>
            <person name="Brown T."/>
            <person name="Cohen L."/>
        </authorList>
    </citation>
    <scope>NUCLEOTIDE SEQUENCE</scope>
    <source>
        <strain evidence="10">CCMP1205</strain>
    </source>
</reference>
<dbReference type="GO" id="GO:0017056">
    <property type="term" value="F:structural constituent of nuclear pore"/>
    <property type="evidence" value="ECO:0007669"/>
    <property type="project" value="TreeGrafter"/>
</dbReference>